<evidence type="ECO:0000259" key="2">
    <source>
        <dbReference type="Pfam" id="PF07287"/>
    </source>
</evidence>
<reference evidence="3 4" key="1">
    <citation type="submission" date="2017-03" db="EMBL/GenBank/DDBJ databases">
        <title>Genomes of endolithic fungi from Antarctica.</title>
        <authorList>
            <person name="Coleine C."/>
            <person name="Masonjones S."/>
            <person name="Stajich J.E."/>
        </authorList>
    </citation>
    <scope>NUCLEOTIDE SEQUENCE [LARGE SCALE GENOMIC DNA]</scope>
    <source>
        <strain evidence="3 4">CCFEE 5184</strain>
    </source>
</reference>
<sequence length="686" mass="75814">MASQPRRPIRIGGASGGFSDRVRAIGSLAANKDVDIVVGDWLSEMTMTIHGSAKQRTIKELSAKSQRFEQLDFEQQLQTAMFAENFMDCFEPAIDALATSGVKLAVNAGASDTEVLAKLVQQKVKAKGYDLKVAWIEGDEQTENVWTLIEEGETFESLMHGRKIQDWQHDIVCAQCYLGGLGIAEALRQGADVVIAGRVADAAPAIGAAAWWHGWDRSQLDELAGALVAGHLVECSAYVTGGYMSSFKDLLKQKKHINVGFPIAAVDYLGHTVMSKEKNTGGCITVDSVTSQLLYEIQGPLYYNSDVCAQLEGIRIEQVGEDQVTVSGVRGLPPPDTTKVGISGFAGYQAEYHIFLCGLDIDEKCKWAEDQIRYELGQERLNKFSCLRFTRNGDSPIDARNQDISTIDFRIFAQSKDRELLSMRNPGGFFRISMVNFLMSCPGASLGNDVRQAEGKPFYEYWPALISQAKVKHRAHLLFPPEQPDGKSIIDIPSPTHTAKHQRQQPSYETADPVDLSSFGETVRVPLGLIVLGRSGDKASDCNVGFFVRPSPNDELWHWLRSTLTVAKIRELLGPEECAKFGQWAVEAPYNSTAGDSNGHTNGIGDTPSHPVKKAKVAVDSAGTEQMRIDRFEMPYIRAVHFLLHDHLDRGYDSCSTYDTLGKNCCEYLRAKTVEVPKRFLEYARV</sequence>
<evidence type="ECO:0000256" key="1">
    <source>
        <dbReference type="SAM" id="MobiDB-lite"/>
    </source>
</evidence>
<accession>A0A4U0XJC2</accession>
<feature type="domain" description="Acyclic terpene utilisation N-terminal" evidence="2">
    <location>
        <begin position="9"/>
        <end position="477"/>
    </location>
</feature>
<keyword evidence="4" id="KW-1185">Reference proteome</keyword>
<gene>
    <name evidence="3" type="ORF">B0A55_06344</name>
</gene>
<evidence type="ECO:0000313" key="4">
    <source>
        <dbReference type="Proteomes" id="UP000309340"/>
    </source>
</evidence>
<feature type="region of interest" description="Disordered" evidence="1">
    <location>
        <begin position="484"/>
        <end position="513"/>
    </location>
</feature>
<evidence type="ECO:0000313" key="3">
    <source>
        <dbReference type="EMBL" id="TKA75598.1"/>
    </source>
</evidence>
<dbReference type="STRING" id="329884.A0A4U0XJC2"/>
<dbReference type="PANTHER" id="PTHR47585">
    <property type="match status" value="1"/>
</dbReference>
<dbReference type="EMBL" id="NAJQ01000188">
    <property type="protein sequence ID" value="TKA75598.1"/>
    <property type="molecule type" value="Genomic_DNA"/>
</dbReference>
<organism evidence="3 4">
    <name type="scientific">Friedmanniomyces simplex</name>
    <dbReference type="NCBI Taxonomy" id="329884"/>
    <lineage>
        <taxon>Eukaryota</taxon>
        <taxon>Fungi</taxon>
        <taxon>Dikarya</taxon>
        <taxon>Ascomycota</taxon>
        <taxon>Pezizomycotina</taxon>
        <taxon>Dothideomycetes</taxon>
        <taxon>Dothideomycetidae</taxon>
        <taxon>Mycosphaerellales</taxon>
        <taxon>Teratosphaeriaceae</taxon>
        <taxon>Friedmanniomyces</taxon>
    </lineage>
</organism>
<comment type="caution">
    <text evidence="3">The sequence shown here is derived from an EMBL/GenBank/DDBJ whole genome shotgun (WGS) entry which is preliminary data.</text>
</comment>
<dbReference type="Proteomes" id="UP000309340">
    <property type="component" value="Unassembled WGS sequence"/>
</dbReference>
<dbReference type="Pfam" id="PF07287">
    <property type="entry name" value="AtuA"/>
    <property type="match status" value="1"/>
</dbReference>
<proteinExistence type="predicted"/>
<dbReference type="AlphaFoldDB" id="A0A4U0XJC2"/>
<dbReference type="InterPro" id="IPR010839">
    <property type="entry name" value="AtuA_N"/>
</dbReference>
<dbReference type="PANTHER" id="PTHR47585:SF2">
    <property type="entry name" value="DUF1446 DOMAIN PROTEIN (AFU_ORTHOLOGUE AFUA_6G11420)"/>
    <property type="match status" value="1"/>
</dbReference>
<name>A0A4U0XJC2_9PEZI</name>
<dbReference type="OrthoDB" id="10265871at2759"/>
<protein>
    <recommendedName>
        <fullName evidence="2">Acyclic terpene utilisation N-terminal domain-containing protein</fullName>
    </recommendedName>
</protein>